<dbReference type="PANTHER" id="PTHR10509">
    <property type="entry name" value="O-METHYLTRANSFERASE-RELATED"/>
    <property type="match status" value="1"/>
</dbReference>
<evidence type="ECO:0000256" key="3">
    <source>
        <dbReference type="ARBA" id="ARBA00022691"/>
    </source>
</evidence>
<accession>A0A290ZGM7</accession>
<dbReference type="GO" id="GO:0008757">
    <property type="term" value="F:S-adenosylmethionine-dependent methyltransferase activity"/>
    <property type="evidence" value="ECO:0007669"/>
    <property type="project" value="TreeGrafter"/>
</dbReference>
<dbReference type="CDD" id="cd02440">
    <property type="entry name" value="AdoMet_MTases"/>
    <property type="match status" value="1"/>
</dbReference>
<dbReference type="GO" id="GO:0032259">
    <property type="term" value="P:methylation"/>
    <property type="evidence" value="ECO:0007669"/>
    <property type="project" value="UniProtKB-KW"/>
</dbReference>
<dbReference type="InterPro" id="IPR029063">
    <property type="entry name" value="SAM-dependent_MTases_sf"/>
</dbReference>
<keyword evidence="1" id="KW-0489">Methyltransferase</keyword>
<keyword evidence="5" id="KW-1185">Reference proteome</keyword>
<protein>
    <submittedName>
        <fullName evidence="4">O-methyltransferase</fullName>
    </submittedName>
</protein>
<dbReference type="EMBL" id="CP023445">
    <property type="protein sequence ID" value="ATE58156.1"/>
    <property type="molecule type" value="Genomic_DNA"/>
</dbReference>
<dbReference type="KEGG" id="apre:CNX65_13695"/>
<reference evidence="4" key="1">
    <citation type="submission" date="2017-09" db="EMBL/GenBank/DDBJ databases">
        <title>Complete Genome Sequence of ansamitocin-producing Bacterium Actinosynnema pretiosum X47.</title>
        <authorList>
            <person name="Cao G."/>
            <person name="Zong G."/>
            <person name="Zhong C."/>
            <person name="Fu J."/>
        </authorList>
    </citation>
    <scope>NUCLEOTIDE SEQUENCE [LARGE SCALE GENOMIC DNA]</scope>
    <source>
        <strain evidence="4">X47</strain>
    </source>
</reference>
<name>A0A290ZGM7_9PSEU</name>
<dbReference type="GO" id="GO:0008171">
    <property type="term" value="F:O-methyltransferase activity"/>
    <property type="evidence" value="ECO:0007669"/>
    <property type="project" value="InterPro"/>
</dbReference>
<dbReference type="SUPFAM" id="SSF53335">
    <property type="entry name" value="S-adenosyl-L-methionine-dependent methyltransferases"/>
    <property type="match status" value="1"/>
</dbReference>
<dbReference type="Gene3D" id="3.40.50.150">
    <property type="entry name" value="Vaccinia Virus protein VP39"/>
    <property type="match status" value="1"/>
</dbReference>
<evidence type="ECO:0000313" key="4">
    <source>
        <dbReference type="EMBL" id="ATE58156.1"/>
    </source>
</evidence>
<gene>
    <name evidence="4" type="ORF">CNX65_13695</name>
</gene>
<keyword evidence="2" id="KW-0808">Transferase</keyword>
<evidence type="ECO:0000313" key="5">
    <source>
        <dbReference type="Proteomes" id="UP000218505"/>
    </source>
</evidence>
<evidence type="ECO:0000256" key="1">
    <source>
        <dbReference type="ARBA" id="ARBA00022603"/>
    </source>
</evidence>
<dbReference type="PANTHER" id="PTHR10509:SF14">
    <property type="entry name" value="CAFFEOYL-COA O-METHYLTRANSFERASE 3-RELATED"/>
    <property type="match status" value="1"/>
</dbReference>
<dbReference type="AlphaFoldDB" id="A0A290ZGM7"/>
<keyword evidence="3" id="KW-0949">S-adenosyl-L-methionine</keyword>
<dbReference type="InterPro" id="IPR050362">
    <property type="entry name" value="Cation-dep_OMT"/>
</dbReference>
<evidence type="ECO:0000256" key="2">
    <source>
        <dbReference type="ARBA" id="ARBA00022679"/>
    </source>
</evidence>
<sequence length="206" mass="21119">MAVEDEVLARARAAGRAAGLPEHEVAPNQGRFLELVCLAVGARRVLEFGTLAGCSTIRFARAVGAGGSVVALEVDERCAEVARANFVAAGVADRVELLLGPAADSARGLVEAGVAPFDVVFIDADKPNNPVCLEAALRLPRSGTVIVVDNVVRDGAVVDAGSADPRVLGSRALVEALGRDERVAAVTALQTVGAKGWDGFALAVVE</sequence>
<dbReference type="PROSITE" id="PS51682">
    <property type="entry name" value="SAM_OMT_I"/>
    <property type="match status" value="1"/>
</dbReference>
<proteinExistence type="predicted"/>
<dbReference type="Proteomes" id="UP000218505">
    <property type="component" value="Chromosome"/>
</dbReference>
<dbReference type="Pfam" id="PF01596">
    <property type="entry name" value="Methyltransf_3"/>
    <property type="match status" value="1"/>
</dbReference>
<organism evidence="4 5">
    <name type="scientific">Actinosynnema pretiosum</name>
    <dbReference type="NCBI Taxonomy" id="42197"/>
    <lineage>
        <taxon>Bacteria</taxon>
        <taxon>Bacillati</taxon>
        <taxon>Actinomycetota</taxon>
        <taxon>Actinomycetes</taxon>
        <taxon>Pseudonocardiales</taxon>
        <taxon>Pseudonocardiaceae</taxon>
        <taxon>Actinosynnema</taxon>
    </lineage>
</organism>
<dbReference type="InterPro" id="IPR002935">
    <property type="entry name" value="SAM_O-MeTrfase"/>
</dbReference>